<reference evidence="3" key="1">
    <citation type="submission" date="2021-01" db="EMBL/GenBank/DDBJ databases">
        <title>Whole genome shotgun sequence of Virgisporangium ochraceum NBRC 16418.</title>
        <authorList>
            <person name="Komaki H."/>
            <person name="Tamura T."/>
        </authorList>
    </citation>
    <scope>NUCLEOTIDE SEQUENCE</scope>
    <source>
        <strain evidence="3">NBRC 16418</strain>
    </source>
</reference>
<dbReference type="Proteomes" id="UP000635606">
    <property type="component" value="Unassembled WGS sequence"/>
</dbReference>
<comment type="caution">
    <text evidence="3">The sequence shown here is derived from an EMBL/GenBank/DDBJ whole genome shotgun (WGS) entry which is preliminary data.</text>
</comment>
<dbReference type="EMBL" id="BOPH01000135">
    <property type="protein sequence ID" value="GIJ74446.1"/>
    <property type="molecule type" value="Genomic_DNA"/>
</dbReference>
<protein>
    <recommendedName>
        <fullName evidence="2">AB hydrolase-1 domain-containing protein</fullName>
    </recommendedName>
</protein>
<proteinExistence type="predicted"/>
<feature type="region of interest" description="Disordered" evidence="1">
    <location>
        <begin position="1"/>
        <end position="39"/>
    </location>
</feature>
<keyword evidence="4" id="KW-1185">Reference proteome</keyword>
<gene>
    <name evidence="3" type="ORF">Voc01_093630</name>
</gene>
<dbReference type="InterPro" id="IPR000073">
    <property type="entry name" value="AB_hydrolase_1"/>
</dbReference>
<dbReference type="Pfam" id="PF00561">
    <property type="entry name" value="Abhydrolase_1"/>
    <property type="match status" value="1"/>
</dbReference>
<dbReference type="AlphaFoldDB" id="A0A8J4A3G9"/>
<evidence type="ECO:0000313" key="4">
    <source>
        <dbReference type="Proteomes" id="UP000635606"/>
    </source>
</evidence>
<dbReference type="SUPFAM" id="SSF53474">
    <property type="entry name" value="alpha/beta-Hydrolases"/>
    <property type="match status" value="1"/>
</dbReference>
<evidence type="ECO:0000256" key="1">
    <source>
        <dbReference type="SAM" id="MobiDB-lite"/>
    </source>
</evidence>
<organism evidence="3 4">
    <name type="scientific">Virgisporangium ochraceum</name>
    <dbReference type="NCBI Taxonomy" id="65505"/>
    <lineage>
        <taxon>Bacteria</taxon>
        <taxon>Bacillati</taxon>
        <taxon>Actinomycetota</taxon>
        <taxon>Actinomycetes</taxon>
        <taxon>Micromonosporales</taxon>
        <taxon>Micromonosporaceae</taxon>
        <taxon>Virgisporangium</taxon>
    </lineage>
</organism>
<dbReference type="RefSeq" id="WP_203934251.1">
    <property type="nucleotide sequence ID" value="NZ_BOPH01000135.1"/>
</dbReference>
<dbReference type="Gene3D" id="3.40.50.1820">
    <property type="entry name" value="alpha/beta hydrolase"/>
    <property type="match status" value="1"/>
</dbReference>
<evidence type="ECO:0000313" key="3">
    <source>
        <dbReference type="EMBL" id="GIJ74446.1"/>
    </source>
</evidence>
<evidence type="ECO:0000259" key="2">
    <source>
        <dbReference type="Pfam" id="PF00561"/>
    </source>
</evidence>
<accession>A0A8J4A3G9</accession>
<feature type="domain" description="AB hydrolase-1" evidence="2">
    <location>
        <begin position="61"/>
        <end position="156"/>
    </location>
</feature>
<name>A0A8J4A3G9_9ACTN</name>
<sequence>MTSDFRWPPPPDGRPDQPSNNRGPRGGRPTLPLPPTTLVGTPHGVELEIFATGTPPQPVTVFAHGLSQGIGETRPLGSGVRGRKVFMHFRGHGRSSAPPGPWTYLDLSRDLRAVADLTGATRALGVSLGAGALVRLLADNPTRFERLVIFLPAALVAPSPDAGERFEALLAAAEDQDPGGLAEVISLEVPGQIRATPTGWAYLRQRVEQIVHFGLAPELASLAEEAPLPSSSAVGALSAVTAEALVIGCHGDEVHPAEVASEIAAALPKATLHLYDKPHVMWNERADVRSRIADFLNVG</sequence>
<dbReference type="GO" id="GO:0003824">
    <property type="term" value="F:catalytic activity"/>
    <property type="evidence" value="ECO:0007669"/>
    <property type="project" value="UniProtKB-ARBA"/>
</dbReference>
<dbReference type="InterPro" id="IPR029058">
    <property type="entry name" value="AB_hydrolase_fold"/>
</dbReference>